<gene>
    <name evidence="2" type="ORF">HJ526_11875</name>
</gene>
<dbReference type="InterPro" id="IPR006058">
    <property type="entry name" value="2Fe2S_fd_BS"/>
</dbReference>
<dbReference type="InterPro" id="IPR036010">
    <property type="entry name" value="2Fe-2S_ferredoxin-like_sf"/>
</dbReference>
<evidence type="ECO:0000313" key="3">
    <source>
        <dbReference type="Proteomes" id="UP000523601"/>
    </source>
</evidence>
<dbReference type="CDD" id="cd00207">
    <property type="entry name" value="fer2"/>
    <property type="match status" value="1"/>
</dbReference>
<dbReference type="InterPro" id="IPR001041">
    <property type="entry name" value="2Fe-2S_ferredoxin-type"/>
</dbReference>
<proteinExistence type="predicted"/>
<protein>
    <submittedName>
        <fullName evidence="2">2Fe-2S iron-sulfur cluster binding domain-containing protein</fullName>
    </submittedName>
</protein>
<feature type="domain" description="2Fe-2S ferredoxin-type" evidence="1">
    <location>
        <begin position="23"/>
        <end position="114"/>
    </location>
</feature>
<keyword evidence="3" id="KW-1185">Reference proteome</keyword>
<comment type="caution">
    <text evidence="2">The sequence shown here is derived from an EMBL/GenBank/DDBJ whole genome shotgun (WGS) entry which is preliminary data.</text>
</comment>
<sequence length="114" mass="12045">MSLDDVIPQDADPSTDAPTVPTGRVVFVDVGLSVTVKAGTRIIEVSEKLGAGVTYGCREGECGSCLVRVVEGMEFLSDPDMLELRVLRENLAGHADRLACQAKVMGGTVKVRPA</sequence>
<dbReference type="Pfam" id="PF00111">
    <property type="entry name" value="Fer2"/>
    <property type="match status" value="1"/>
</dbReference>
<dbReference type="InterPro" id="IPR012675">
    <property type="entry name" value="Beta-grasp_dom_sf"/>
</dbReference>
<organism evidence="2 3">
    <name type="scientific">Donghicola mangrovi</name>
    <dbReference type="NCBI Taxonomy" id="2729614"/>
    <lineage>
        <taxon>Bacteria</taxon>
        <taxon>Pseudomonadati</taxon>
        <taxon>Pseudomonadota</taxon>
        <taxon>Alphaproteobacteria</taxon>
        <taxon>Rhodobacterales</taxon>
        <taxon>Roseobacteraceae</taxon>
        <taxon>Donghicola</taxon>
    </lineage>
</organism>
<dbReference type="EMBL" id="JABCJD010000005">
    <property type="protein sequence ID" value="NVO28124.1"/>
    <property type="molecule type" value="Genomic_DNA"/>
</dbReference>
<dbReference type="Proteomes" id="UP000523601">
    <property type="component" value="Unassembled WGS sequence"/>
</dbReference>
<evidence type="ECO:0000259" key="1">
    <source>
        <dbReference type="PROSITE" id="PS51085"/>
    </source>
</evidence>
<dbReference type="Gene3D" id="3.10.20.30">
    <property type="match status" value="1"/>
</dbReference>
<name>A0ABX2PGC9_9RHOB</name>
<dbReference type="RefSeq" id="WP_176854716.1">
    <property type="nucleotide sequence ID" value="NZ_JABCJD010000005.1"/>
</dbReference>
<dbReference type="SUPFAM" id="SSF54292">
    <property type="entry name" value="2Fe-2S ferredoxin-like"/>
    <property type="match status" value="1"/>
</dbReference>
<evidence type="ECO:0000313" key="2">
    <source>
        <dbReference type="EMBL" id="NVO28124.1"/>
    </source>
</evidence>
<reference evidence="2 3" key="1">
    <citation type="submission" date="2020-04" db="EMBL/GenBank/DDBJ databases">
        <title>Donghicola sp., a member of the Rhodobacteraceae family isolated from mangrove forest in Thailand.</title>
        <authorList>
            <person name="Charoenyingcharoen P."/>
            <person name="Yukphan P."/>
        </authorList>
    </citation>
    <scope>NUCLEOTIDE SEQUENCE [LARGE SCALE GENOMIC DNA]</scope>
    <source>
        <strain evidence="2 3">C2-DW-16</strain>
    </source>
</reference>
<accession>A0ABX2PGC9</accession>
<dbReference type="PROSITE" id="PS51085">
    <property type="entry name" value="2FE2S_FER_2"/>
    <property type="match status" value="1"/>
</dbReference>
<dbReference type="PROSITE" id="PS00197">
    <property type="entry name" value="2FE2S_FER_1"/>
    <property type="match status" value="1"/>
</dbReference>